<keyword evidence="2" id="KW-0732">Signal</keyword>
<feature type="compositionally biased region" description="Polar residues" evidence="1">
    <location>
        <begin position="25"/>
        <end position="48"/>
    </location>
</feature>
<protein>
    <recommendedName>
        <fullName evidence="5">Secreted protein</fullName>
    </recommendedName>
</protein>
<dbReference type="EMBL" id="JAFCIX010000433">
    <property type="protein sequence ID" value="KAH6590396.1"/>
    <property type="molecule type" value="Genomic_DNA"/>
</dbReference>
<gene>
    <name evidence="3" type="ORF">BASA50_009371</name>
</gene>
<feature type="chain" id="PRO_5047087866" description="Secreted protein" evidence="2">
    <location>
        <begin position="19"/>
        <end position="156"/>
    </location>
</feature>
<evidence type="ECO:0000256" key="2">
    <source>
        <dbReference type="SAM" id="SignalP"/>
    </source>
</evidence>
<evidence type="ECO:0000256" key="1">
    <source>
        <dbReference type="SAM" id="MobiDB-lite"/>
    </source>
</evidence>
<proteinExistence type="predicted"/>
<name>A0ABQ8F1G7_9FUNG</name>
<evidence type="ECO:0008006" key="5">
    <source>
        <dbReference type="Google" id="ProtNLM"/>
    </source>
</evidence>
<accession>A0ABQ8F1G7</accession>
<feature type="signal peptide" evidence="2">
    <location>
        <begin position="1"/>
        <end position="18"/>
    </location>
</feature>
<reference evidence="3 4" key="1">
    <citation type="submission" date="2021-02" db="EMBL/GenBank/DDBJ databases">
        <title>Variation within the Batrachochytrium salamandrivorans European outbreak.</title>
        <authorList>
            <person name="Kelly M."/>
            <person name="Pasmans F."/>
            <person name="Shea T.P."/>
            <person name="Munoz J.F."/>
            <person name="Carranza S."/>
            <person name="Cuomo C.A."/>
            <person name="Martel A."/>
        </authorList>
    </citation>
    <scope>NUCLEOTIDE SEQUENCE [LARGE SCALE GENOMIC DNA]</scope>
    <source>
        <strain evidence="3 4">AMFP18/2</strain>
    </source>
</reference>
<evidence type="ECO:0000313" key="4">
    <source>
        <dbReference type="Proteomes" id="UP001648503"/>
    </source>
</evidence>
<organism evidence="3 4">
    <name type="scientific">Batrachochytrium salamandrivorans</name>
    <dbReference type="NCBI Taxonomy" id="1357716"/>
    <lineage>
        <taxon>Eukaryota</taxon>
        <taxon>Fungi</taxon>
        <taxon>Fungi incertae sedis</taxon>
        <taxon>Chytridiomycota</taxon>
        <taxon>Chytridiomycota incertae sedis</taxon>
        <taxon>Chytridiomycetes</taxon>
        <taxon>Rhizophydiales</taxon>
        <taxon>Rhizophydiales incertae sedis</taxon>
        <taxon>Batrachochytrium</taxon>
    </lineage>
</organism>
<comment type="caution">
    <text evidence="3">The sequence shown here is derived from an EMBL/GenBank/DDBJ whole genome shotgun (WGS) entry which is preliminary data.</text>
</comment>
<feature type="compositionally biased region" description="Basic and acidic residues" evidence="1">
    <location>
        <begin position="51"/>
        <end position="68"/>
    </location>
</feature>
<feature type="region of interest" description="Disordered" evidence="1">
    <location>
        <begin position="25"/>
        <end position="68"/>
    </location>
</feature>
<sequence>MRLISFVAISFLAITVSAWSPWTNPYQNEPPSQSTPDATQSPQHSGQNVGDRMKSIADKLEEPDIENDEKLELEKEYREAKMKWDDLTAEYNIHYRHYIQIRKGRDDAKIALDLLLENQKLIRDYNSKHDVKTGPSHNSCYNLVFLRDRLTISQRD</sequence>
<dbReference type="Proteomes" id="UP001648503">
    <property type="component" value="Unassembled WGS sequence"/>
</dbReference>
<evidence type="ECO:0000313" key="3">
    <source>
        <dbReference type="EMBL" id="KAH6590396.1"/>
    </source>
</evidence>
<keyword evidence="4" id="KW-1185">Reference proteome</keyword>